<evidence type="ECO:0000313" key="1">
    <source>
        <dbReference type="EMBL" id="DAE31574.1"/>
    </source>
</evidence>
<accession>A0A8S5RJK1</accession>
<proteinExistence type="predicted"/>
<name>A0A8S5RJK1_9VIRU</name>
<dbReference type="EMBL" id="BK059109">
    <property type="protein sequence ID" value="DAE31574.1"/>
    <property type="molecule type" value="Genomic_DNA"/>
</dbReference>
<reference evidence="1" key="1">
    <citation type="journal article" date="2021" name="Proc. Natl. Acad. Sci. U.S.A.">
        <title>A Catalog of Tens of Thousands of Viruses from Human Metagenomes Reveals Hidden Associations with Chronic Diseases.</title>
        <authorList>
            <person name="Tisza M.J."/>
            <person name="Buck C.B."/>
        </authorList>
    </citation>
    <scope>NUCLEOTIDE SEQUENCE</scope>
    <source>
        <strain evidence="1">CtBM815</strain>
    </source>
</reference>
<organism evidence="1">
    <name type="scientific">virus sp. ctBM815</name>
    <dbReference type="NCBI Taxonomy" id="2825806"/>
    <lineage>
        <taxon>Viruses</taxon>
    </lineage>
</organism>
<sequence length="46" mass="5623">MGLILVFVDYRQKTLIRLSVWDLYFLLDRILEQNTLIEKYMSLETQ</sequence>
<protein>
    <submittedName>
        <fullName evidence="1">Uncharacterized protein</fullName>
    </submittedName>
</protein>